<dbReference type="PANTHER" id="PTHR46252">
    <property type="entry name" value="BRORIN FAMILY MEMBER"/>
    <property type="match status" value="1"/>
</dbReference>
<feature type="domain" description="WAP" evidence="3">
    <location>
        <begin position="29"/>
        <end position="76"/>
    </location>
</feature>
<accession>A0A9D3YRJ9</accession>
<name>A0A9D3YRJ9_DREPO</name>
<dbReference type="EMBL" id="JAIWYP010000015">
    <property type="protein sequence ID" value="KAH3702913.1"/>
    <property type="molecule type" value="Genomic_DNA"/>
</dbReference>
<dbReference type="PANTHER" id="PTHR46252:SF3">
    <property type="entry name" value="KIELIN_CHORDIN-LIKE PROTEIN"/>
    <property type="match status" value="1"/>
</dbReference>
<feature type="domain" description="VWFC" evidence="2">
    <location>
        <begin position="112"/>
        <end position="170"/>
    </location>
</feature>
<dbReference type="SUPFAM" id="SSF57603">
    <property type="entry name" value="FnI-like domain"/>
    <property type="match status" value="2"/>
</dbReference>
<dbReference type="GO" id="GO:0005615">
    <property type="term" value="C:extracellular space"/>
    <property type="evidence" value="ECO:0007669"/>
    <property type="project" value="TreeGrafter"/>
</dbReference>
<dbReference type="GO" id="GO:0032281">
    <property type="term" value="C:AMPA glutamate receptor complex"/>
    <property type="evidence" value="ECO:0007669"/>
    <property type="project" value="TreeGrafter"/>
</dbReference>
<reference evidence="4" key="2">
    <citation type="submission" date="2020-11" db="EMBL/GenBank/DDBJ databases">
        <authorList>
            <person name="McCartney M.A."/>
            <person name="Auch B."/>
            <person name="Kono T."/>
            <person name="Mallez S."/>
            <person name="Becker A."/>
            <person name="Gohl D.M."/>
            <person name="Silverstein K.A.T."/>
            <person name="Koren S."/>
            <person name="Bechman K.B."/>
            <person name="Herman A."/>
            <person name="Abrahante J.E."/>
            <person name="Garbe J."/>
        </authorList>
    </citation>
    <scope>NUCLEOTIDE SEQUENCE</scope>
    <source>
        <strain evidence="4">Duluth1</strain>
        <tissue evidence="4">Whole animal</tissue>
    </source>
</reference>
<evidence type="ECO:0008006" key="6">
    <source>
        <dbReference type="Google" id="ProtNLM"/>
    </source>
</evidence>
<dbReference type="InterPro" id="IPR042979">
    <property type="entry name" value="VWC2/VWC2L"/>
</dbReference>
<dbReference type="PROSITE" id="PS51390">
    <property type="entry name" value="WAP"/>
    <property type="match status" value="1"/>
</dbReference>
<dbReference type="OrthoDB" id="6152256at2759"/>
<dbReference type="AlphaFoldDB" id="A0A9D3YRJ9"/>
<dbReference type="Gene3D" id="6.20.200.20">
    <property type="match status" value="2"/>
</dbReference>
<evidence type="ECO:0000313" key="4">
    <source>
        <dbReference type="EMBL" id="KAH3702913.1"/>
    </source>
</evidence>
<organism evidence="4 5">
    <name type="scientific">Dreissena polymorpha</name>
    <name type="common">Zebra mussel</name>
    <name type="synonym">Mytilus polymorpha</name>
    <dbReference type="NCBI Taxonomy" id="45954"/>
    <lineage>
        <taxon>Eukaryota</taxon>
        <taxon>Metazoa</taxon>
        <taxon>Spiralia</taxon>
        <taxon>Lophotrochozoa</taxon>
        <taxon>Mollusca</taxon>
        <taxon>Bivalvia</taxon>
        <taxon>Autobranchia</taxon>
        <taxon>Heteroconchia</taxon>
        <taxon>Euheterodonta</taxon>
        <taxon>Imparidentia</taxon>
        <taxon>Neoheterodontei</taxon>
        <taxon>Myida</taxon>
        <taxon>Dreissenoidea</taxon>
        <taxon>Dreissenidae</taxon>
        <taxon>Dreissena</taxon>
    </lineage>
</organism>
<comment type="caution">
    <text evidence="4">The sequence shown here is derived from an EMBL/GenBank/DDBJ whole genome shotgun (WGS) entry which is preliminary data.</text>
</comment>
<dbReference type="SMART" id="SM00217">
    <property type="entry name" value="WAP"/>
    <property type="match status" value="1"/>
</dbReference>
<feature type="domain" description="VWFC" evidence="2">
    <location>
        <begin position="173"/>
        <end position="234"/>
    </location>
</feature>
<keyword evidence="1" id="KW-0732">Signal</keyword>
<evidence type="ECO:0000313" key="5">
    <source>
        <dbReference type="Proteomes" id="UP000828390"/>
    </source>
</evidence>
<dbReference type="InterPro" id="IPR008197">
    <property type="entry name" value="WAP_dom"/>
</dbReference>
<dbReference type="SUPFAM" id="SSF57256">
    <property type="entry name" value="Elafin-like"/>
    <property type="match status" value="1"/>
</dbReference>
<dbReference type="PROSITE" id="PS50184">
    <property type="entry name" value="VWFC_2"/>
    <property type="match status" value="2"/>
</dbReference>
<protein>
    <recommendedName>
        <fullName evidence="6">Kielin/chordin-like protein</fullName>
    </recommendedName>
</protein>
<feature type="signal peptide" evidence="1">
    <location>
        <begin position="1"/>
        <end position="23"/>
    </location>
</feature>
<dbReference type="Gene3D" id="4.10.75.10">
    <property type="entry name" value="Elafin-like"/>
    <property type="match status" value="1"/>
</dbReference>
<dbReference type="PROSITE" id="PS01208">
    <property type="entry name" value="VWFC_1"/>
    <property type="match status" value="2"/>
</dbReference>
<dbReference type="GO" id="GO:0030414">
    <property type="term" value="F:peptidase inhibitor activity"/>
    <property type="evidence" value="ECO:0007669"/>
    <property type="project" value="InterPro"/>
</dbReference>
<dbReference type="InterPro" id="IPR001007">
    <property type="entry name" value="VWF_dom"/>
</dbReference>
<dbReference type="Pfam" id="PF00095">
    <property type="entry name" value="WAP"/>
    <property type="match status" value="1"/>
</dbReference>
<gene>
    <name evidence="4" type="ORF">DPMN_077940</name>
</gene>
<feature type="chain" id="PRO_5038811708" description="Kielin/chordin-like protein" evidence="1">
    <location>
        <begin position="24"/>
        <end position="238"/>
    </location>
</feature>
<evidence type="ECO:0000259" key="3">
    <source>
        <dbReference type="PROSITE" id="PS51390"/>
    </source>
</evidence>
<dbReference type="Proteomes" id="UP000828390">
    <property type="component" value="Unassembled WGS sequence"/>
</dbReference>
<dbReference type="GO" id="GO:0030514">
    <property type="term" value="P:negative regulation of BMP signaling pathway"/>
    <property type="evidence" value="ECO:0007669"/>
    <property type="project" value="TreeGrafter"/>
</dbReference>
<dbReference type="GO" id="GO:0045202">
    <property type="term" value="C:synapse"/>
    <property type="evidence" value="ECO:0007669"/>
    <property type="project" value="UniProtKB-SubCell"/>
</dbReference>
<dbReference type="Pfam" id="PF23334">
    <property type="entry name" value="VWC2L_2nd"/>
    <property type="match status" value="2"/>
</dbReference>
<dbReference type="SMART" id="SM00214">
    <property type="entry name" value="VWC"/>
    <property type="match status" value="2"/>
</dbReference>
<evidence type="ECO:0000259" key="2">
    <source>
        <dbReference type="PROSITE" id="PS50184"/>
    </source>
</evidence>
<proteinExistence type="predicted"/>
<evidence type="ECO:0000256" key="1">
    <source>
        <dbReference type="SAM" id="SignalP"/>
    </source>
</evidence>
<reference evidence="4" key="1">
    <citation type="journal article" date="2019" name="bioRxiv">
        <title>The Genome of the Zebra Mussel, Dreissena polymorpha: A Resource for Invasive Species Research.</title>
        <authorList>
            <person name="McCartney M.A."/>
            <person name="Auch B."/>
            <person name="Kono T."/>
            <person name="Mallez S."/>
            <person name="Zhang Y."/>
            <person name="Obille A."/>
            <person name="Becker A."/>
            <person name="Abrahante J.E."/>
            <person name="Garbe J."/>
            <person name="Badalamenti J.P."/>
            <person name="Herman A."/>
            <person name="Mangelson H."/>
            <person name="Liachko I."/>
            <person name="Sullivan S."/>
            <person name="Sone E.D."/>
            <person name="Koren S."/>
            <person name="Silverstein K.A.T."/>
            <person name="Beckman K.B."/>
            <person name="Gohl D.M."/>
        </authorList>
    </citation>
    <scope>NUCLEOTIDE SEQUENCE</scope>
    <source>
        <strain evidence="4">Duluth1</strain>
        <tissue evidence="4">Whole animal</tissue>
    </source>
</reference>
<sequence length="238" mass="25371">MRVRVVCLTVLACTCVFAQAVAGGEIKPVKGKPGFCTPSLDPSEPKCKDRCKTDANCKDNRKCCMSGCGQKCVVPSKDDCSVVADCMPLTCKRIHMPPGACCPVCKNNGKSKNCKKNGKIYREGEDVPDDDPCMFCRCDSGEVVCAIMDCAAPPCEDPFSIPGQCCPVCNTDTSCKVGDKVFKDLEDIPDENPCESCICSRGEVVCSTVFCDVPQCVAPAVPFTAPGECCPGCKDVKQ</sequence>
<keyword evidence="5" id="KW-1185">Reference proteome</keyword>
<dbReference type="InterPro" id="IPR036645">
    <property type="entry name" value="Elafin-like_sf"/>
</dbReference>